<keyword evidence="3" id="KW-0813">Transport</keyword>
<dbReference type="GO" id="GO:0015562">
    <property type="term" value="F:efflux transmembrane transporter activity"/>
    <property type="evidence" value="ECO:0007669"/>
    <property type="project" value="InterPro"/>
</dbReference>
<dbReference type="KEGG" id="bcel:BcellWH2_00662"/>
<reference evidence="10 15" key="3">
    <citation type="journal article" date="2019" name="Nat. Med.">
        <title>A library of human gut bacterial isolates paired with longitudinal multiomics data enables mechanistic microbiome research.</title>
        <authorList>
            <person name="Poyet M."/>
            <person name="Groussin M."/>
            <person name="Gibbons S.M."/>
            <person name="Avila-Pacheco J."/>
            <person name="Jiang X."/>
            <person name="Kearney S.M."/>
            <person name="Perrotta A.R."/>
            <person name="Berdy B."/>
            <person name="Zhao S."/>
            <person name="Lieberman T.D."/>
            <person name="Swanson P.K."/>
            <person name="Smith M."/>
            <person name="Roesemann S."/>
            <person name="Alexander J.E."/>
            <person name="Rich S.A."/>
            <person name="Livny J."/>
            <person name="Vlamakis H."/>
            <person name="Clish C."/>
            <person name="Bullock K."/>
            <person name="Deik A."/>
            <person name="Scott J."/>
            <person name="Pierce K.A."/>
            <person name="Xavier R.J."/>
            <person name="Alm E.J."/>
        </authorList>
    </citation>
    <scope>NUCLEOTIDE SEQUENCE [LARGE SCALE GENOMIC DNA]</scope>
    <source>
        <strain evidence="10 15">BIOML-A7</strain>
    </source>
</reference>
<evidence type="ECO:0000256" key="2">
    <source>
        <dbReference type="ARBA" id="ARBA00007613"/>
    </source>
</evidence>
<dbReference type="Proteomes" id="UP000325055">
    <property type="component" value="Unassembled WGS sequence"/>
</dbReference>
<keyword evidence="8" id="KW-0732">Signal</keyword>
<feature type="signal peptide" evidence="8">
    <location>
        <begin position="1"/>
        <end position="26"/>
    </location>
</feature>
<dbReference type="GO" id="GO:1990281">
    <property type="term" value="C:efflux pump complex"/>
    <property type="evidence" value="ECO:0007669"/>
    <property type="project" value="TreeGrafter"/>
</dbReference>
<accession>A0A0P0G246</accession>
<evidence type="ECO:0000313" key="12">
    <source>
        <dbReference type="EMBL" id="RGS35826.1"/>
    </source>
</evidence>
<keyword evidence="6" id="KW-0472">Membrane</keyword>
<evidence type="ECO:0000256" key="1">
    <source>
        <dbReference type="ARBA" id="ARBA00004442"/>
    </source>
</evidence>
<reference evidence="9 13" key="1">
    <citation type="journal article" date="2015" name="Science">
        <title>Genetic determinants of in vivo fitness and diet responsiveness in multiple human gut Bacteroides.</title>
        <authorList>
            <person name="Wu M."/>
            <person name="McNulty N.P."/>
            <person name="Rodionov D.A."/>
            <person name="Khoroshkin M.S."/>
            <person name="Griffin N.W."/>
            <person name="Cheng J."/>
            <person name="Latreille P."/>
            <person name="Kerstetter R.A."/>
            <person name="Terrapon N."/>
            <person name="Henrissat B."/>
            <person name="Osterman A.L."/>
            <person name="Gordon J.I."/>
        </authorList>
    </citation>
    <scope>NUCLEOTIDE SEQUENCE [LARGE SCALE GENOMIC DNA]</scope>
    <source>
        <strain evidence="9 13">WH2</strain>
    </source>
</reference>
<evidence type="ECO:0000256" key="8">
    <source>
        <dbReference type="SAM" id="SignalP"/>
    </source>
</evidence>
<dbReference type="InterPro" id="IPR003423">
    <property type="entry name" value="OMP_efflux"/>
</dbReference>
<evidence type="ECO:0000313" key="10">
    <source>
        <dbReference type="EMBL" id="KAA5401976.1"/>
    </source>
</evidence>
<dbReference type="Proteomes" id="UP000283341">
    <property type="component" value="Unassembled WGS sequence"/>
</dbReference>
<keyword evidence="7" id="KW-0998">Cell outer membrane</keyword>
<dbReference type="SUPFAM" id="SSF56954">
    <property type="entry name" value="Outer membrane efflux proteins (OEP)"/>
    <property type="match status" value="1"/>
</dbReference>
<feature type="chain" id="PRO_5042679815" evidence="8">
    <location>
        <begin position="27"/>
        <end position="475"/>
    </location>
</feature>
<gene>
    <name evidence="9" type="primary">oprM_1</name>
    <name evidence="9" type="ORF">BcellWH2_00662</name>
    <name evidence="12" type="ORF">DWX97_14245</name>
    <name evidence="10" type="ORF">F2Y86_26845</name>
    <name evidence="11" type="ORF">PZH42_21525</name>
</gene>
<name>A0A0P0G246_9BACE</name>
<organism evidence="9 13">
    <name type="scientific">Bacteroides cellulosilyticus</name>
    <dbReference type="NCBI Taxonomy" id="246787"/>
    <lineage>
        <taxon>Bacteria</taxon>
        <taxon>Pseudomonadati</taxon>
        <taxon>Bacteroidota</taxon>
        <taxon>Bacteroidia</taxon>
        <taxon>Bacteroidales</taxon>
        <taxon>Bacteroidaceae</taxon>
        <taxon>Bacteroides</taxon>
    </lineage>
</organism>
<dbReference type="Gene3D" id="1.20.1600.10">
    <property type="entry name" value="Outer membrane efflux proteins (OEP)"/>
    <property type="match status" value="1"/>
</dbReference>
<dbReference type="Pfam" id="PF02321">
    <property type="entry name" value="OEP"/>
    <property type="match status" value="2"/>
</dbReference>
<dbReference type="GO" id="GO:0015288">
    <property type="term" value="F:porin activity"/>
    <property type="evidence" value="ECO:0007669"/>
    <property type="project" value="TreeGrafter"/>
</dbReference>
<evidence type="ECO:0000313" key="15">
    <source>
        <dbReference type="Proteomes" id="UP000325055"/>
    </source>
</evidence>
<comment type="subcellular location">
    <subcellularLocation>
        <location evidence="1">Cell outer membrane</location>
    </subcellularLocation>
</comment>
<dbReference type="GO" id="GO:0009279">
    <property type="term" value="C:cell outer membrane"/>
    <property type="evidence" value="ECO:0007669"/>
    <property type="project" value="UniProtKB-SubCell"/>
</dbReference>
<dbReference type="PANTHER" id="PTHR30026:SF20">
    <property type="entry name" value="OUTER MEMBRANE PROTEIN TOLC"/>
    <property type="match status" value="1"/>
</dbReference>
<dbReference type="Proteomes" id="UP000061809">
    <property type="component" value="Chromosome"/>
</dbReference>
<evidence type="ECO:0000313" key="14">
    <source>
        <dbReference type="Proteomes" id="UP000283341"/>
    </source>
</evidence>
<keyword evidence="5" id="KW-0812">Transmembrane</keyword>
<evidence type="ECO:0000313" key="11">
    <source>
        <dbReference type="EMBL" id="MDE8696691.1"/>
    </source>
</evidence>
<reference evidence="11" key="4">
    <citation type="submission" date="2023-03" db="EMBL/GenBank/DDBJ databases">
        <title>DFI Biobank Strains.</title>
        <authorList>
            <person name="Mostad J."/>
            <person name="Paddock L."/>
            <person name="Medina S."/>
            <person name="Waligurski E."/>
            <person name="Barat B."/>
            <person name="Smith R."/>
            <person name="Burgo V."/>
            <person name="Metcalfe C."/>
            <person name="Woodson C."/>
            <person name="Sundararajan A."/>
            <person name="Ramaswamy R."/>
            <person name="Lin H."/>
            <person name="Pamer E.G."/>
        </authorList>
    </citation>
    <scope>NUCLEOTIDE SEQUENCE</scope>
    <source>
        <strain evidence="11">DFI.9.5</strain>
    </source>
</reference>
<dbReference type="EMBL" id="CP012801">
    <property type="protein sequence ID" value="ALJ57929.1"/>
    <property type="molecule type" value="Genomic_DNA"/>
</dbReference>
<protein>
    <submittedName>
        <fullName evidence="9">Outer membrane protein OprM</fullName>
    </submittedName>
    <submittedName>
        <fullName evidence="10">TolC family protein</fullName>
    </submittedName>
</protein>
<evidence type="ECO:0000256" key="4">
    <source>
        <dbReference type="ARBA" id="ARBA00022452"/>
    </source>
</evidence>
<dbReference type="PROSITE" id="PS51257">
    <property type="entry name" value="PROKAR_LIPOPROTEIN"/>
    <property type="match status" value="1"/>
</dbReference>
<evidence type="ECO:0000256" key="5">
    <source>
        <dbReference type="ARBA" id="ARBA00022692"/>
    </source>
</evidence>
<dbReference type="EMBL" id="QRVJ01000012">
    <property type="protein sequence ID" value="RGS35826.1"/>
    <property type="molecule type" value="Genomic_DNA"/>
</dbReference>
<dbReference type="Proteomes" id="UP001221924">
    <property type="component" value="Unassembled WGS sequence"/>
</dbReference>
<dbReference type="PANTHER" id="PTHR30026">
    <property type="entry name" value="OUTER MEMBRANE PROTEIN TOLC"/>
    <property type="match status" value="1"/>
</dbReference>
<evidence type="ECO:0000256" key="7">
    <source>
        <dbReference type="ARBA" id="ARBA00023237"/>
    </source>
</evidence>
<reference evidence="12 14" key="2">
    <citation type="submission" date="2018-08" db="EMBL/GenBank/DDBJ databases">
        <title>A genome reference for cultivated species of the human gut microbiota.</title>
        <authorList>
            <person name="Zou Y."/>
            <person name="Xue W."/>
            <person name="Luo G."/>
        </authorList>
    </citation>
    <scope>NUCLEOTIDE SEQUENCE [LARGE SCALE GENOMIC DNA]</scope>
    <source>
        <strain evidence="12 14">AF22-3AC</strain>
    </source>
</reference>
<dbReference type="AlphaFoldDB" id="A0A0P0G246"/>
<evidence type="ECO:0000256" key="3">
    <source>
        <dbReference type="ARBA" id="ARBA00022448"/>
    </source>
</evidence>
<dbReference type="PATRIC" id="fig|246787.4.peg.686"/>
<dbReference type="EMBL" id="JARFID010000030">
    <property type="protein sequence ID" value="MDE8696691.1"/>
    <property type="molecule type" value="Genomic_DNA"/>
</dbReference>
<evidence type="ECO:0000256" key="6">
    <source>
        <dbReference type="ARBA" id="ARBA00023136"/>
    </source>
</evidence>
<sequence length="475" mass="52172">MRNVRRLTVITLCVASACVGSTTLRAQDAAPIASQELTASDAAPKADTALPAQWDLQTCIDYALQHNITLKRNRISAESAEVDVKTAKAALFPSLSASISQRIVNRPNSESGTIISGDNITSSSSKTSYNGSYGIDANWTLYNGSKRLNTIKQQQLNNRIAELNVAESENSIEESIAQIYVQILYAAEAVKVNENTLAVSQAERDRGQQLLEAGSIAKSDLAQLDAQVSTDKYQLVTAQATLQDYKLQLKQLLELDGEKEMNLYLPSLGDENVLIPLPTKTDVYQAALTFRPEIESGKLNVKASDLDISIAKAGYIPTLSLSAGIGTTNANGNDFSFSEQVKNNWNNSLGLTVSIPIFTNRQTKSAVQKARLQKQTSELDLQDQQKTLYKTIESLWLDANSAQQQYVAAAEKLRSTQTSYDLIQEQFNLGMKNTVELLTEKNNLLNAQQETLQAKYMAILNAQLLRFYQGEGIQL</sequence>
<keyword evidence="4" id="KW-1134">Transmembrane beta strand</keyword>
<evidence type="ECO:0000313" key="13">
    <source>
        <dbReference type="Proteomes" id="UP000061809"/>
    </source>
</evidence>
<evidence type="ECO:0000313" key="9">
    <source>
        <dbReference type="EMBL" id="ALJ57929.1"/>
    </source>
</evidence>
<dbReference type="InterPro" id="IPR051906">
    <property type="entry name" value="TolC-like"/>
</dbReference>
<comment type="similarity">
    <text evidence="2">Belongs to the outer membrane factor (OMF) (TC 1.B.17) family.</text>
</comment>
<proteinExistence type="inferred from homology"/>
<dbReference type="EMBL" id="VVYW01000043">
    <property type="protein sequence ID" value="KAA5401976.1"/>
    <property type="molecule type" value="Genomic_DNA"/>
</dbReference>
<dbReference type="RefSeq" id="WP_029328283.1">
    <property type="nucleotide sequence ID" value="NZ_CP012801.1"/>
</dbReference>